<organism evidence="3 4">
    <name type="scientific">Paralvinella palmiformis</name>
    <dbReference type="NCBI Taxonomy" id="53620"/>
    <lineage>
        <taxon>Eukaryota</taxon>
        <taxon>Metazoa</taxon>
        <taxon>Spiralia</taxon>
        <taxon>Lophotrochozoa</taxon>
        <taxon>Annelida</taxon>
        <taxon>Polychaeta</taxon>
        <taxon>Sedentaria</taxon>
        <taxon>Canalipalpata</taxon>
        <taxon>Terebellida</taxon>
        <taxon>Terebelliformia</taxon>
        <taxon>Alvinellidae</taxon>
        <taxon>Paralvinella</taxon>
    </lineage>
</organism>
<name>A0AAD9MUI9_9ANNE</name>
<dbReference type="Proteomes" id="UP001208570">
    <property type="component" value="Unassembled WGS sequence"/>
</dbReference>
<reference evidence="3" key="1">
    <citation type="journal article" date="2023" name="Mol. Biol. Evol.">
        <title>Third-Generation Sequencing Reveals the Adaptive Role of the Epigenome in Three Deep-Sea Polychaetes.</title>
        <authorList>
            <person name="Perez M."/>
            <person name="Aroh O."/>
            <person name="Sun Y."/>
            <person name="Lan Y."/>
            <person name="Juniper S.K."/>
            <person name="Young C.R."/>
            <person name="Angers B."/>
            <person name="Qian P.Y."/>
        </authorList>
    </citation>
    <scope>NUCLEOTIDE SEQUENCE</scope>
    <source>
        <strain evidence="3">P08H-3</strain>
    </source>
</reference>
<dbReference type="EMBL" id="JAODUP010000766">
    <property type="protein sequence ID" value="KAK2144341.1"/>
    <property type="molecule type" value="Genomic_DNA"/>
</dbReference>
<evidence type="ECO:0000313" key="4">
    <source>
        <dbReference type="Proteomes" id="UP001208570"/>
    </source>
</evidence>
<feature type="coiled-coil region" evidence="1">
    <location>
        <begin position="749"/>
        <end position="1047"/>
    </location>
</feature>
<evidence type="ECO:0000256" key="2">
    <source>
        <dbReference type="SAM" id="MobiDB-lite"/>
    </source>
</evidence>
<proteinExistence type="predicted"/>
<evidence type="ECO:0000313" key="3">
    <source>
        <dbReference type="EMBL" id="KAK2144341.1"/>
    </source>
</evidence>
<dbReference type="AlphaFoldDB" id="A0AAD9MUI9"/>
<feature type="region of interest" description="Disordered" evidence="2">
    <location>
        <begin position="45"/>
        <end position="66"/>
    </location>
</feature>
<comment type="caution">
    <text evidence="3">The sequence shown here is derived from an EMBL/GenBank/DDBJ whole genome shotgun (WGS) entry which is preliminary data.</text>
</comment>
<feature type="coiled-coil region" evidence="1">
    <location>
        <begin position="387"/>
        <end position="655"/>
    </location>
</feature>
<dbReference type="PANTHER" id="PTHR35352">
    <property type="entry name" value="COILED-COIL DOMAIN-CONTAINING PROTEIN 150"/>
    <property type="match status" value="1"/>
</dbReference>
<sequence length="1187" mass="137902">MMTSVGLYPQEQNLDALNNELVSVEEDAHDLSKQLNQLGFEISTSKKSKPAMHSHQPSETRSIHHGRAHDTITPFRAHIPDTEMLHKNYNTLVSRLCRMESTIQGLKLSIAQVQAERDLSKKEKMAANEKLSEASEAYEKEINRLKCLLEQSKKQMAISSGEQKEAGQTIKRLQQALEEATASQSTVTLDLGELRSAKSKLQRRISELKDELTRESSLRTSLEESHNTLLGRVQQMEQIVQKERQEVQMLSANCNQLKRDSIRACEEAKQEKELRLNTENHLIRLQTELETRQKKIISLEEDKKLLMIEIRKLQQQYLELNGQIDNMTSLINNKQSAYKQLLHENKFLFGAMKCAASQNAKLISKCEQEIEHDMLQKAAKIQTDENVKRIEDGLKREKTLREQAEKRSEDLEQTLSELKAELKEQEEAALAMTEEMADEMGMLKEKVKLLESENEKLLKDKENLLDEVNQAVDSMTEERGQLEEQLQQQSIELQNIRQRLKHTEEENYRLLQRIAAFEDQQSSQKHVQQAMTDMMEQKNKLAYDKGRLQSKVDQLQAELESLAHAQTDLTQAKRTVTALEAKITKLQSELSASTSRVQRLETQLKQVQSGGDRKAKDFEVALKARDEAVRETGHLQQLIDALQEKERQRAASFEKSLLEVRQDNKKMATTLESVMQSHGKLQHTIESLQIDLGRKDNTVAELTREKHFLWSDFLGKFGNLTKHAVNGETVTLGLRLQHVPICLQSEYYRTLNNEKCRHLQRELDQLQDKVISLESIESNQVSPLKHSLQDAQEDNTKLARNMESLIRSNTQLQDTLTELNDQLQQKIELTEKLKLSREEDMKQHLDDVKIYEERLENLKQQLIREREKTTKKSNREISELRRQLEDGLNRNGELSRTNTDLRHKVTELEHHIKEQKDKIFSLKSQIEHLQKIRSKQEQTINSFQGLRDQLNDLEKAKNDYMKKTKDQSKMIQTFIAQINDLQTEIKSLAKTQLDMSAVIQKQQSELRNEKKQKDQLKKKYKECHLHEQQLEDLRQKTEDKLKEANDESLQISASLQDAHEWFKSKFDHLQHELSDAKAVNVDMKKYDVQDPQLEGKQQPDVTADKAKEMIQTSRQTISRLADYAELSQQKTQEQLHRIQQQLLQEKARAEQSEKKLKLFQDASLRHTEDLAKELDYLKSHSWILAET</sequence>
<dbReference type="SUPFAM" id="SSF57997">
    <property type="entry name" value="Tropomyosin"/>
    <property type="match status" value="1"/>
</dbReference>
<dbReference type="Gene3D" id="1.10.287.1490">
    <property type="match status" value="1"/>
</dbReference>
<protein>
    <submittedName>
        <fullName evidence="3">Uncharacterized protein</fullName>
    </submittedName>
</protein>
<keyword evidence="1" id="KW-0175">Coiled coil</keyword>
<dbReference type="InterPro" id="IPR038807">
    <property type="entry name" value="CCDC150"/>
</dbReference>
<evidence type="ECO:0000256" key="1">
    <source>
        <dbReference type="SAM" id="Coils"/>
    </source>
</evidence>
<dbReference type="PANTHER" id="PTHR35352:SF1">
    <property type="entry name" value="COILED-COIL DOMAIN-CONTAINING PROTEIN 150"/>
    <property type="match status" value="1"/>
</dbReference>
<keyword evidence="4" id="KW-1185">Reference proteome</keyword>
<accession>A0AAD9MUI9</accession>
<feature type="coiled-coil region" evidence="1">
    <location>
        <begin position="1128"/>
        <end position="1162"/>
    </location>
</feature>
<gene>
    <name evidence="3" type="ORF">LSH36_766g03104</name>
</gene>
<feature type="coiled-coil region" evidence="1">
    <location>
        <begin position="110"/>
        <end position="330"/>
    </location>
</feature>